<evidence type="ECO:0000256" key="7">
    <source>
        <dbReference type="ARBA" id="ARBA00022722"/>
    </source>
</evidence>
<comment type="similarity">
    <text evidence="4">Belongs to the RNase H family.</text>
</comment>
<keyword evidence="8" id="KW-0479">Metal-binding</keyword>
<keyword evidence="14" id="KW-1185">Reference proteome</keyword>
<dbReference type="GO" id="GO:0043137">
    <property type="term" value="P:DNA replication, removal of RNA primer"/>
    <property type="evidence" value="ECO:0007669"/>
    <property type="project" value="TreeGrafter"/>
</dbReference>
<dbReference type="EC" id="3.1.26.4" evidence="5"/>
<keyword evidence="11" id="KW-0460">Magnesium</keyword>
<dbReference type="InterPro" id="IPR037056">
    <property type="entry name" value="RNase_H1_N_sf"/>
</dbReference>
<evidence type="ECO:0000256" key="6">
    <source>
        <dbReference type="ARBA" id="ARBA00017721"/>
    </source>
</evidence>
<evidence type="ECO:0000256" key="1">
    <source>
        <dbReference type="ARBA" id="ARBA00000077"/>
    </source>
</evidence>
<dbReference type="Pfam" id="PF01693">
    <property type="entry name" value="Cauli_VI"/>
    <property type="match status" value="2"/>
</dbReference>
<accession>A0A8H3TSB1</accession>
<dbReference type="GO" id="GO:0046872">
    <property type="term" value="F:metal ion binding"/>
    <property type="evidence" value="ECO:0007669"/>
    <property type="project" value="UniProtKB-KW"/>
</dbReference>
<evidence type="ECO:0000256" key="9">
    <source>
        <dbReference type="ARBA" id="ARBA00022759"/>
    </source>
</evidence>
<dbReference type="PANTHER" id="PTHR10642:SF26">
    <property type="entry name" value="RIBONUCLEASE H1"/>
    <property type="match status" value="1"/>
</dbReference>
<evidence type="ECO:0000256" key="5">
    <source>
        <dbReference type="ARBA" id="ARBA00012180"/>
    </source>
</evidence>
<dbReference type="AlphaFoldDB" id="A0A8H3TSB1"/>
<dbReference type="Proteomes" id="UP000620104">
    <property type="component" value="Unassembled WGS sequence"/>
</dbReference>
<evidence type="ECO:0000313" key="13">
    <source>
        <dbReference type="EMBL" id="GHJ85339.1"/>
    </source>
</evidence>
<dbReference type="InterPro" id="IPR011320">
    <property type="entry name" value="RNase_H1_N"/>
</dbReference>
<evidence type="ECO:0000256" key="8">
    <source>
        <dbReference type="ARBA" id="ARBA00022723"/>
    </source>
</evidence>
<dbReference type="InterPro" id="IPR012337">
    <property type="entry name" value="RNaseH-like_sf"/>
</dbReference>
<comment type="cofactor">
    <cofactor evidence="2">
        <name>Mg(2+)</name>
        <dbReference type="ChEBI" id="CHEBI:18420"/>
    </cofactor>
</comment>
<sequence length="499" mass="54598">MKNASRLVIPIINCSRPFSSSVRQAVTNIPIRLPQNLPAQCTFLQRFQISLRVDPEHIAVDREGKASTDRTEKMPKTVFYAVKAGRKPGIYDTWAECEGQTKGYTGAIFKKFPTRTAAEEFIGRGSVVTQPYSVAAQEPKTKSAKKSSKGYYAVKSGLKPGIYNDWSEVEPLVRGIQGAIYKRFPTREAAQEFMSGSNTPTTVKSFNDIPGVEKVNNRFELEPALTATIAHNATSTDLNHHRQVARSQGFTVTSGPSGALVVYTDGSSRGNGQHGASAGSGIWWADKGHAKTLNLAERLPGSLQTNNRGELLAIIRALESCPFPQLPLEIRTDSQYSISCITKYLPSWIRNGFRSSTGQPVKNKDMIVHLLALLNTRGKNNAVKFVHVKAHRGEIGNEGADMLANAGAAMQSVPERTHWFSLEDANRFTAEQREATKLVGSSGQGAHVHKKVAPNDSIQSLEANGARIDVLPVEVEVDPSWLLTEEEMAELETDQQSAP</sequence>
<dbReference type="FunFam" id="3.40.970.10:FF:000002">
    <property type="entry name" value="Ribonuclease H"/>
    <property type="match status" value="2"/>
</dbReference>
<dbReference type="Gene3D" id="3.40.970.10">
    <property type="entry name" value="Ribonuclease H1, N-terminal domain"/>
    <property type="match status" value="2"/>
</dbReference>
<dbReference type="EMBL" id="BLZA01000011">
    <property type="protein sequence ID" value="GHJ85339.1"/>
    <property type="molecule type" value="Genomic_DNA"/>
</dbReference>
<dbReference type="OrthoDB" id="2591835at2759"/>
<evidence type="ECO:0000256" key="2">
    <source>
        <dbReference type="ARBA" id="ARBA00001946"/>
    </source>
</evidence>
<dbReference type="CDD" id="cd09280">
    <property type="entry name" value="RNase_HI_eukaryote_like"/>
    <property type="match status" value="1"/>
</dbReference>
<dbReference type="InterPro" id="IPR050092">
    <property type="entry name" value="RNase_H"/>
</dbReference>
<keyword evidence="10" id="KW-0378">Hydrolase</keyword>
<dbReference type="SUPFAM" id="SSF55658">
    <property type="entry name" value="L9 N-domain-like"/>
    <property type="match status" value="2"/>
</dbReference>
<proteinExistence type="inferred from homology"/>
<comment type="catalytic activity">
    <reaction evidence="1">
        <text>Endonucleolytic cleavage to 5'-phosphomonoester.</text>
        <dbReference type="EC" id="3.1.26.4"/>
    </reaction>
</comment>
<dbReference type="SUPFAM" id="SSF53098">
    <property type="entry name" value="Ribonuclease H-like"/>
    <property type="match status" value="1"/>
</dbReference>
<reference evidence="13" key="1">
    <citation type="submission" date="2020-07" db="EMBL/GenBank/DDBJ databases">
        <title>Draft Genome Sequence of a Deep-Sea Yeast, Naganishia (Cryptococcus) liquefaciens strain N6.</title>
        <authorList>
            <person name="Han Y.W."/>
            <person name="Kajitani R."/>
            <person name="Morimoto H."/>
            <person name="Parhat M."/>
            <person name="Tsubouchi H."/>
            <person name="Bakenova O."/>
            <person name="Ogata M."/>
            <person name="Argunhan B."/>
            <person name="Aoki R."/>
            <person name="Kajiwara S."/>
            <person name="Itoh T."/>
            <person name="Iwasaki H."/>
        </authorList>
    </citation>
    <scope>NUCLEOTIDE SEQUENCE</scope>
    <source>
        <strain evidence="13">N6</strain>
    </source>
</reference>
<evidence type="ECO:0000256" key="11">
    <source>
        <dbReference type="ARBA" id="ARBA00022842"/>
    </source>
</evidence>
<name>A0A8H3TSB1_9TREE</name>
<dbReference type="GO" id="GO:0003676">
    <property type="term" value="F:nucleic acid binding"/>
    <property type="evidence" value="ECO:0007669"/>
    <property type="project" value="InterPro"/>
</dbReference>
<dbReference type="PANTHER" id="PTHR10642">
    <property type="entry name" value="RIBONUCLEASE H1"/>
    <property type="match status" value="1"/>
</dbReference>
<dbReference type="GO" id="GO:0004523">
    <property type="term" value="F:RNA-DNA hybrid ribonuclease activity"/>
    <property type="evidence" value="ECO:0007669"/>
    <property type="project" value="UniProtKB-EC"/>
</dbReference>
<organism evidence="13 14">
    <name type="scientific">Naganishia liquefaciens</name>
    <dbReference type="NCBI Taxonomy" id="104408"/>
    <lineage>
        <taxon>Eukaryota</taxon>
        <taxon>Fungi</taxon>
        <taxon>Dikarya</taxon>
        <taxon>Basidiomycota</taxon>
        <taxon>Agaricomycotina</taxon>
        <taxon>Tremellomycetes</taxon>
        <taxon>Filobasidiales</taxon>
        <taxon>Filobasidiaceae</taxon>
        <taxon>Naganishia</taxon>
    </lineage>
</organism>
<comment type="caution">
    <text evidence="13">The sequence shown here is derived from an EMBL/GenBank/DDBJ whole genome shotgun (WGS) entry which is preliminary data.</text>
</comment>
<protein>
    <recommendedName>
        <fullName evidence="6">Ribonuclease H</fullName>
        <ecNumber evidence="5">3.1.26.4</ecNumber>
    </recommendedName>
</protein>
<keyword evidence="9" id="KW-0255">Endonuclease</keyword>
<dbReference type="InterPro" id="IPR036397">
    <property type="entry name" value="RNaseH_sf"/>
</dbReference>
<dbReference type="PROSITE" id="PS50879">
    <property type="entry name" value="RNASE_H_1"/>
    <property type="match status" value="1"/>
</dbReference>
<keyword evidence="7" id="KW-0540">Nuclease</keyword>
<dbReference type="Pfam" id="PF00075">
    <property type="entry name" value="RNase_H"/>
    <property type="match status" value="1"/>
</dbReference>
<evidence type="ECO:0000256" key="4">
    <source>
        <dbReference type="ARBA" id="ARBA00005300"/>
    </source>
</evidence>
<gene>
    <name evidence="13" type="ORF">NliqN6_1741</name>
</gene>
<evidence type="ECO:0000256" key="10">
    <source>
        <dbReference type="ARBA" id="ARBA00022801"/>
    </source>
</evidence>
<dbReference type="InterPro" id="IPR002156">
    <property type="entry name" value="RNaseH_domain"/>
</dbReference>
<evidence type="ECO:0000256" key="3">
    <source>
        <dbReference type="ARBA" id="ARBA00004065"/>
    </source>
</evidence>
<evidence type="ECO:0000313" key="14">
    <source>
        <dbReference type="Proteomes" id="UP000620104"/>
    </source>
</evidence>
<dbReference type="Gene3D" id="3.30.420.10">
    <property type="entry name" value="Ribonuclease H-like superfamily/Ribonuclease H"/>
    <property type="match status" value="1"/>
</dbReference>
<dbReference type="InterPro" id="IPR009027">
    <property type="entry name" value="Ribosomal_bL9/RNase_H1_N"/>
</dbReference>
<feature type="domain" description="RNase H type-1" evidence="12">
    <location>
        <begin position="256"/>
        <end position="409"/>
    </location>
</feature>
<evidence type="ECO:0000259" key="12">
    <source>
        <dbReference type="PROSITE" id="PS50879"/>
    </source>
</evidence>
<comment type="function">
    <text evidence="3">Endonuclease that specifically degrades the RNA of RNA-DNA hybrids.</text>
</comment>